<protein>
    <submittedName>
        <fullName evidence="1">Uncharacterized protein</fullName>
    </submittedName>
</protein>
<sequence length="166" mass="18090">MAQDPFWGVVRRRRPDVDLVLLTGRSPLDPPPAEPDDAITLDEARKIERGVDDAYASIRHLLPPDTPPPTRLWRAADGGHAYLNEKALRGLAGPRAVVTLRALARSLQERGWEIGATGDDDRPHLMATNGWIDLDVRSGAAATQLLMAGPVVPVRADDLATLKAER</sequence>
<reference evidence="1 2" key="1">
    <citation type="journal article" date="1991" name="Int. J. Syst. Bacteriol.">
        <title>Description of the erythromycin-producing bacterium Arthrobacter sp. strain NRRL B-3381 as Aeromicrobium erythreum gen. nov., sp. nov.</title>
        <authorList>
            <person name="Miller E.S."/>
            <person name="Woese C.R."/>
            <person name="Brenner S."/>
        </authorList>
    </citation>
    <scope>NUCLEOTIDE SEQUENCE [LARGE SCALE GENOMIC DNA]</scope>
    <source>
        <strain evidence="1 2">AR18</strain>
    </source>
</reference>
<name>A0A0U4C116_9ACTN</name>
<accession>A0A0U4C116</accession>
<proteinExistence type="predicted"/>
<keyword evidence="2" id="KW-1185">Reference proteome</keyword>
<organism evidence="1 2">
    <name type="scientific">Aeromicrobium erythreum</name>
    <dbReference type="NCBI Taxonomy" id="2041"/>
    <lineage>
        <taxon>Bacteria</taxon>
        <taxon>Bacillati</taxon>
        <taxon>Actinomycetota</taxon>
        <taxon>Actinomycetes</taxon>
        <taxon>Propionibacteriales</taxon>
        <taxon>Nocardioidaceae</taxon>
        <taxon>Aeromicrobium</taxon>
    </lineage>
</organism>
<dbReference type="KEGG" id="aer:AERYTH_08180"/>
<dbReference type="EMBL" id="CP011502">
    <property type="protein sequence ID" value="ALX04671.1"/>
    <property type="molecule type" value="Genomic_DNA"/>
</dbReference>
<evidence type="ECO:0000313" key="2">
    <source>
        <dbReference type="Proteomes" id="UP000067689"/>
    </source>
</evidence>
<dbReference type="STRING" id="2041.AERYTH_08180"/>
<gene>
    <name evidence="1" type="ORF">AERYTH_08180</name>
</gene>
<evidence type="ECO:0000313" key="1">
    <source>
        <dbReference type="EMBL" id="ALX04671.1"/>
    </source>
</evidence>
<dbReference type="PATRIC" id="fig|2041.4.peg.1716"/>
<dbReference type="AlphaFoldDB" id="A0A0U4C116"/>
<dbReference type="Proteomes" id="UP000067689">
    <property type="component" value="Chromosome"/>
</dbReference>